<keyword evidence="1" id="KW-0472">Membrane</keyword>
<sequence length="172" mass="18238">MKTTDLLTDAVIAPVAGYTATKAMEPLSMKLYQLQSDKTRERDDAARPGSPSQIAADKTLGLLGIHLEGTAREWSGTAFHYGLATSWAPVYALLRRTTGLNPVAAGLTSGAAMSLIVDEAITPLAGFSAPNRAYPAVTHLRGFAAHLAFGLAVATVTETAWAILRRRPHPGR</sequence>
<feature type="transmembrane region" description="Helical" evidence="1">
    <location>
        <begin position="143"/>
        <end position="164"/>
    </location>
</feature>
<proteinExistence type="predicted"/>
<accession>A0A1E7KGR8</accession>
<dbReference type="PATRIC" id="fig|1075402.3.peg.2827"/>
<keyword evidence="1" id="KW-1133">Transmembrane helix</keyword>
<dbReference type="Proteomes" id="UP000176101">
    <property type="component" value="Unassembled WGS sequence"/>
</dbReference>
<keyword evidence="3" id="KW-1185">Reference proteome</keyword>
<organism evidence="2 3">
    <name type="scientific">Streptomyces oceani</name>
    <dbReference type="NCBI Taxonomy" id="1075402"/>
    <lineage>
        <taxon>Bacteria</taxon>
        <taxon>Bacillati</taxon>
        <taxon>Actinomycetota</taxon>
        <taxon>Actinomycetes</taxon>
        <taxon>Kitasatosporales</taxon>
        <taxon>Streptomycetaceae</taxon>
        <taxon>Streptomyces</taxon>
    </lineage>
</organism>
<reference evidence="2 3" key="1">
    <citation type="journal article" date="2016" name="Front. Microbiol.">
        <title>Comparative Genomics Analysis of Streptomyces Species Reveals Their Adaptation to the Marine Environment and Their Diversity at the Genomic Level.</title>
        <authorList>
            <person name="Tian X."/>
            <person name="Zhang Z."/>
            <person name="Yang T."/>
            <person name="Chen M."/>
            <person name="Li J."/>
            <person name="Chen F."/>
            <person name="Yang J."/>
            <person name="Li W."/>
            <person name="Zhang B."/>
            <person name="Zhang Z."/>
            <person name="Wu J."/>
            <person name="Zhang C."/>
            <person name="Long L."/>
            <person name="Xiao J."/>
        </authorList>
    </citation>
    <scope>NUCLEOTIDE SEQUENCE [LARGE SCALE GENOMIC DNA]</scope>
    <source>
        <strain evidence="2 3">SCSIO 02100</strain>
    </source>
</reference>
<name>A0A1E7KGR8_9ACTN</name>
<dbReference type="AlphaFoldDB" id="A0A1E7KGR8"/>
<evidence type="ECO:0008006" key="4">
    <source>
        <dbReference type="Google" id="ProtNLM"/>
    </source>
</evidence>
<dbReference type="STRING" id="1075402.AN216_13045"/>
<evidence type="ECO:0000313" key="3">
    <source>
        <dbReference type="Proteomes" id="UP000176101"/>
    </source>
</evidence>
<protein>
    <recommendedName>
        <fullName evidence="4">DUF1440 domain-containing protein</fullName>
    </recommendedName>
</protein>
<dbReference type="OrthoDB" id="4774491at2"/>
<keyword evidence="1" id="KW-0812">Transmembrane</keyword>
<evidence type="ECO:0000313" key="2">
    <source>
        <dbReference type="EMBL" id="OEV03128.1"/>
    </source>
</evidence>
<gene>
    <name evidence="2" type="ORF">AN216_13045</name>
</gene>
<evidence type="ECO:0000256" key="1">
    <source>
        <dbReference type="SAM" id="Phobius"/>
    </source>
</evidence>
<dbReference type="EMBL" id="LJGU01000123">
    <property type="protein sequence ID" value="OEV03128.1"/>
    <property type="molecule type" value="Genomic_DNA"/>
</dbReference>
<dbReference type="RefSeq" id="WP_070196825.1">
    <property type="nucleotide sequence ID" value="NZ_LJGU01000123.1"/>
</dbReference>
<comment type="caution">
    <text evidence="2">The sequence shown here is derived from an EMBL/GenBank/DDBJ whole genome shotgun (WGS) entry which is preliminary data.</text>
</comment>